<dbReference type="GO" id="GO:0015074">
    <property type="term" value="P:DNA integration"/>
    <property type="evidence" value="ECO:0007669"/>
    <property type="project" value="InterPro"/>
</dbReference>
<name>A0A8S0WL18_CYCAE</name>
<dbReference type="PANTHER" id="PTHR23022">
    <property type="entry name" value="TRANSPOSABLE ELEMENT-RELATED"/>
    <property type="match status" value="1"/>
</dbReference>
<organism evidence="3 4">
    <name type="scientific">Cyclocybe aegerita</name>
    <name type="common">Black poplar mushroom</name>
    <name type="synonym">Agrocybe aegerita</name>
    <dbReference type="NCBI Taxonomy" id="1973307"/>
    <lineage>
        <taxon>Eukaryota</taxon>
        <taxon>Fungi</taxon>
        <taxon>Dikarya</taxon>
        <taxon>Basidiomycota</taxon>
        <taxon>Agaricomycotina</taxon>
        <taxon>Agaricomycetes</taxon>
        <taxon>Agaricomycetidae</taxon>
        <taxon>Agaricales</taxon>
        <taxon>Agaricineae</taxon>
        <taxon>Bolbitiaceae</taxon>
        <taxon>Cyclocybe</taxon>
    </lineage>
</organism>
<sequence length="329" mass="37657">MPPPKTSRREIDDATRNRIVGYALATGNAAAAGRNENVNKRTAQLIYNRYLQTGNTSDEPRSGRPAKLNEYDKRQMIREACKHRRTLLTQITNRLATEVSVLTVRRALAAAGYRRRVARKVPYLSPSQKHQWLIWARIHQPFCPSDWRCTMFTDECYVYLAPTFKQSTVRVMVWGCIMEDRKGPLVVLDYPGGKGGGMNSTWYHEQVLDPILLPFYHLMNQERGVVMFQQDGAPCHRSKVTKKWVYEHNIPLFPHPTSSPDLNPIEPVWHVLKTILRQLPHPPSTVDALHAAVLRAWDEIPIETINRHIGNMGRRVEAVLAARGGHTQF</sequence>
<accession>A0A8S0WL18</accession>
<dbReference type="PANTHER" id="PTHR23022:SF135">
    <property type="entry name" value="SI:DKEY-77F5.3"/>
    <property type="match status" value="1"/>
</dbReference>
<feature type="domain" description="Tc1-like transposase DDE" evidence="2">
    <location>
        <begin position="230"/>
        <end position="278"/>
    </location>
</feature>
<dbReference type="AlphaFoldDB" id="A0A8S0WL18"/>
<evidence type="ECO:0000313" key="3">
    <source>
        <dbReference type="EMBL" id="CAA7265007.1"/>
    </source>
</evidence>
<dbReference type="Pfam" id="PF01498">
    <property type="entry name" value="HTH_Tnp_Tc3_2"/>
    <property type="match status" value="1"/>
</dbReference>
<dbReference type="InterPro" id="IPR036397">
    <property type="entry name" value="RNaseH_sf"/>
</dbReference>
<gene>
    <name evidence="3" type="ORF">AAE3_LOCUS6989</name>
</gene>
<dbReference type="Pfam" id="PF13358">
    <property type="entry name" value="DDE_3"/>
    <property type="match status" value="1"/>
</dbReference>
<dbReference type="GO" id="GO:0006313">
    <property type="term" value="P:DNA transposition"/>
    <property type="evidence" value="ECO:0007669"/>
    <property type="project" value="InterPro"/>
</dbReference>
<evidence type="ECO:0000259" key="2">
    <source>
        <dbReference type="Pfam" id="PF13358"/>
    </source>
</evidence>
<keyword evidence="4" id="KW-1185">Reference proteome</keyword>
<feature type="domain" description="Transposase Tc1-like" evidence="1">
    <location>
        <begin position="73"/>
        <end position="139"/>
    </location>
</feature>
<dbReference type="InterPro" id="IPR009057">
    <property type="entry name" value="Homeodomain-like_sf"/>
</dbReference>
<evidence type="ECO:0000259" key="1">
    <source>
        <dbReference type="Pfam" id="PF01498"/>
    </source>
</evidence>
<comment type="caution">
    <text evidence="3">The sequence shown here is derived from an EMBL/GenBank/DDBJ whole genome shotgun (WGS) entry which is preliminary data.</text>
</comment>
<dbReference type="SUPFAM" id="SSF46689">
    <property type="entry name" value="Homeodomain-like"/>
    <property type="match status" value="1"/>
</dbReference>
<dbReference type="GO" id="GO:0003677">
    <property type="term" value="F:DNA binding"/>
    <property type="evidence" value="ECO:0007669"/>
    <property type="project" value="InterPro"/>
</dbReference>
<dbReference type="InterPro" id="IPR038717">
    <property type="entry name" value="Tc1-like_DDE_dom"/>
</dbReference>
<protein>
    <recommendedName>
        <fullName evidence="5">Transposase</fullName>
    </recommendedName>
</protein>
<dbReference type="Proteomes" id="UP000467700">
    <property type="component" value="Unassembled WGS sequence"/>
</dbReference>
<dbReference type="InterPro" id="IPR002492">
    <property type="entry name" value="Transposase_Tc1-like"/>
</dbReference>
<reference evidence="3 4" key="1">
    <citation type="submission" date="2020-01" db="EMBL/GenBank/DDBJ databases">
        <authorList>
            <person name="Gupta K D."/>
        </authorList>
    </citation>
    <scope>NUCLEOTIDE SEQUENCE [LARGE SCALE GENOMIC DNA]</scope>
</reference>
<dbReference type="InterPro" id="IPR052338">
    <property type="entry name" value="Transposase_5"/>
</dbReference>
<dbReference type="Gene3D" id="3.30.420.10">
    <property type="entry name" value="Ribonuclease H-like superfamily/Ribonuclease H"/>
    <property type="match status" value="1"/>
</dbReference>
<dbReference type="EMBL" id="CACVBS010000046">
    <property type="protein sequence ID" value="CAA7265007.1"/>
    <property type="molecule type" value="Genomic_DNA"/>
</dbReference>
<evidence type="ECO:0000313" key="4">
    <source>
        <dbReference type="Proteomes" id="UP000467700"/>
    </source>
</evidence>
<proteinExistence type="predicted"/>
<dbReference type="OrthoDB" id="2417635at2759"/>
<evidence type="ECO:0008006" key="5">
    <source>
        <dbReference type="Google" id="ProtNLM"/>
    </source>
</evidence>